<organism evidence="2 3">
    <name type="scientific">Peronospora matthiolae</name>
    <dbReference type="NCBI Taxonomy" id="2874970"/>
    <lineage>
        <taxon>Eukaryota</taxon>
        <taxon>Sar</taxon>
        <taxon>Stramenopiles</taxon>
        <taxon>Oomycota</taxon>
        <taxon>Peronosporomycetes</taxon>
        <taxon>Peronosporales</taxon>
        <taxon>Peronosporaceae</taxon>
        <taxon>Peronospora</taxon>
    </lineage>
</organism>
<proteinExistence type="predicted"/>
<sequence>MTRNPASGIRLTSHRRMACVSCREGKQTRNAQPKQDSGEKEPIDRIGGEICSDMKGLMTPQYRLENRYLISFVDHKSNYCGIFLARTKDAAAKQFEAFLTHFENRFDCGSTCFAPTAAASTPTWTFSTSALKWRADLGGEEPNVERECGAYAPHGFQPRAKHHVSLRAAT</sequence>
<name>A0AAV1TA52_9STRA</name>
<dbReference type="Proteomes" id="UP001162060">
    <property type="component" value="Unassembled WGS sequence"/>
</dbReference>
<evidence type="ECO:0000313" key="2">
    <source>
        <dbReference type="EMBL" id="CAK7905780.1"/>
    </source>
</evidence>
<evidence type="ECO:0000313" key="3">
    <source>
        <dbReference type="Proteomes" id="UP001162060"/>
    </source>
</evidence>
<protein>
    <recommendedName>
        <fullName evidence="4">Integrase catalytic domain-containing protein</fullName>
    </recommendedName>
</protein>
<evidence type="ECO:0008006" key="4">
    <source>
        <dbReference type="Google" id="ProtNLM"/>
    </source>
</evidence>
<evidence type="ECO:0000256" key="1">
    <source>
        <dbReference type="SAM" id="MobiDB-lite"/>
    </source>
</evidence>
<feature type="region of interest" description="Disordered" evidence="1">
    <location>
        <begin position="22"/>
        <end position="46"/>
    </location>
</feature>
<reference evidence="2" key="1">
    <citation type="submission" date="2024-01" db="EMBL/GenBank/DDBJ databases">
        <authorList>
            <person name="Webb A."/>
        </authorList>
    </citation>
    <scope>NUCLEOTIDE SEQUENCE</scope>
    <source>
        <strain evidence="2">Pm1</strain>
    </source>
</reference>
<feature type="compositionally biased region" description="Basic and acidic residues" evidence="1">
    <location>
        <begin position="36"/>
        <end position="46"/>
    </location>
</feature>
<dbReference type="AlphaFoldDB" id="A0AAV1TA52"/>
<gene>
    <name evidence="2" type="ORF">PM001_LOCUS3178</name>
</gene>
<comment type="caution">
    <text evidence="2">The sequence shown here is derived from an EMBL/GenBank/DDBJ whole genome shotgun (WGS) entry which is preliminary data.</text>
</comment>
<accession>A0AAV1TA52</accession>
<dbReference type="EMBL" id="CAKLBY020000030">
    <property type="protein sequence ID" value="CAK7905780.1"/>
    <property type="molecule type" value="Genomic_DNA"/>
</dbReference>